<dbReference type="EnsemblMetazoa" id="ISCW002431-RA">
    <property type="protein sequence ID" value="ISCW002431-PA"/>
    <property type="gene ID" value="ISCW002431"/>
</dbReference>
<dbReference type="EMBL" id="ABJB010617671">
    <property type="status" value="NOT_ANNOTATED_CDS"/>
    <property type="molecule type" value="Genomic_DNA"/>
</dbReference>
<reference evidence="3" key="2">
    <citation type="submission" date="2020-05" db="UniProtKB">
        <authorList>
            <consortium name="EnsemblMetazoa"/>
        </authorList>
    </citation>
    <scope>IDENTIFICATION</scope>
    <source>
        <strain evidence="3">wikel</strain>
    </source>
</reference>
<evidence type="ECO:0000256" key="1">
    <source>
        <dbReference type="SAM" id="MobiDB-lite"/>
    </source>
</evidence>
<name>B7PDF4_IXOSC</name>
<reference evidence="2 4" key="1">
    <citation type="submission" date="2008-03" db="EMBL/GenBank/DDBJ databases">
        <title>Annotation of Ixodes scapularis.</title>
        <authorList>
            <consortium name="Ixodes scapularis Genome Project Consortium"/>
            <person name="Caler E."/>
            <person name="Hannick L.I."/>
            <person name="Bidwell S."/>
            <person name="Joardar V."/>
            <person name="Thiagarajan M."/>
            <person name="Amedeo P."/>
            <person name="Galinsky K.J."/>
            <person name="Schobel S."/>
            <person name="Inman J."/>
            <person name="Hostetler J."/>
            <person name="Miller J."/>
            <person name="Hammond M."/>
            <person name="Megy K."/>
            <person name="Lawson D."/>
            <person name="Kodira C."/>
            <person name="Sutton G."/>
            <person name="Meyer J."/>
            <person name="Hill C.A."/>
            <person name="Birren B."/>
            <person name="Nene V."/>
            <person name="Collins F."/>
            <person name="Alarcon-Chaidez F."/>
            <person name="Wikel S."/>
            <person name="Strausberg R."/>
        </authorList>
    </citation>
    <scope>NUCLEOTIDE SEQUENCE [LARGE SCALE GENOMIC DNA]</scope>
    <source>
        <strain evidence="4">Wikel</strain>
        <strain evidence="2">Wikel colony</strain>
    </source>
</reference>
<protein>
    <submittedName>
        <fullName evidence="2 3">Uncharacterized protein</fullName>
    </submittedName>
</protein>
<organism>
    <name type="scientific">Ixodes scapularis</name>
    <name type="common">Black-legged tick</name>
    <name type="synonym">Deer tick</name>
    <dbReference type="NCBI Taxonomy" id="6945"/>
    <lineage>
        <taxon>Eukaryota</taxon>
        <taxon>Metazoa</taxon>
        <taxon>Ecdysozoa</taxon>
        <taxon>Arthropoda</taxon>
        <taxon>Chelicerata</taxon>
        <taxon>Arachnida</taxon>
        <taxon>Acari</taxon>
        <taxon>Parasitiformes</taxon>
        <taxon>Ixodida</taxon>
        <taxon>Ixodoidea</taxon>
        <taxon>Ixodidae</taxon>
        <taxon>Ixodinae</taxon>
        <taxon>Ixodes</taxon>
    </lineage>
</organism>
<accession>B7PDF4</accession>
<gene>
    <name evidence="2" type="ORF">IscW_ISCW002431</name>
</gene>
<dbReference type="VEuPathDB" id="VectorBase:ISCI002431"/>
<dbReference type="AlphaFoldDB" id="B7PDF4"/>
<dbReference type="Proteomes" id="UP000001555">
    <property type="component" value="Unassembled WGS sequence"/>
</dbReference>
<dbReference type="HOGENOM" id="CLU_2888241_0_0_1"/>
<keyword evidence="4" id="KW-1185">Reference proteome</keyword>
<proteinExistence type="predicted"/>
<evidence type="ECO:0000313" key="2">
    <source>
        <dbReference type="EMBL" id="EEC04626.1"/>
    </source>
</evidence>
<dbReference type="PaxDb" id="6945-B7PDF4"/>
<dbReference type="EMBL" id="DS689851">
    <property type="protein sequence ID" value="EEC04626.1"/>
    <property type="molecule type" value="Genomic_DNA"/>
</dbReference>
<evidence type="ECO:0000313" key="3">
    <source>
        <dbReference type="EnsemblMetazoa" id="ISCW002431-PA"/>
    </source>
</evidence>
<evidence type="ECO:0000313" key="4">
    <source>
        <dbReference type="Proteomes" id="UP000001555"/>
    </source>
</evidence>
<dbReference type="VEuPathDB" id="VectorBase:ISCW002431"/>
<sequence>MIEGRFAWPQGQTRTNDDRHKSSSPWGCRNSYHSFLTLKVVLHSFKVKPELHPFCATLKCSSY</sequence>
<feature type="region of interest" description="Disordered" evidence="1">
    <location>
        <begin position="1"/>
        <end position="26"/>
    </location>
</feature>
<dbReference type="InParanoid" id="B7PDF4"/>